<dbReference type="Pfam" id="PF02984">
    <property type="entry name" value="Cyclin_C"/>
    <property type="match status" value="1"/>
</dbReference>
<sequence length="282" mass="31801">MFPKKALKNKFGEALPVLQSRELVSYLNEESQSMDVDPCNNPAVRILRANVAVLIAEISNHDKLDASITYLAMNFFDRFISRHTLPKSRPNLYIKNWAIKKVMSLIHKELSERSYSVNALCFVSNFLPLVSDVDESFKANVIKLIIQSQGDINLTQFKPSVIAASAILVACSVAPQSVDKEAFTDGEIKLDRHKLTTCVQEMTDFYNKMAIQFITGGEASSSRAEAAEASTDEIEQVEEKELMDIELKWMSDEFQDLTIHPALFPPAHNVFAQKFNCFKKID</sequence>
<dbReference type="Gene3D" id="1.10.472.10">
    <property type="entry name" value="Cyclin-like"/>
    <property type="match status" value="2"/>
</dbReference>
<proteinExistence type="predicted"/>
<dbReference type="GO" id="GO:0005634">
    <property type="term" value="C:nucleus"/>
    <property type="evidence" value="ECO:0000318"/>
    <property type="project" value="GO_Central"/>
</dbReference>
<protein>
    <recommendedName>
        <fullName evidence="3">B-like cyclin</fullName>
    </recommendedName>
</protein>
<evidence type="ECO:0000259" key="4">
    <source>
        <dbReference type="Pfam" id="PF00134"/>
    </source>
</evidence>
<evidence type="ECO:0000256" key="3">
    <source>
        <dbReference type="ARBA" id="ARBA00032263"/>
    </source>
</evidence>
<dbReference type="GO" id="GO:0005737">
    <property type="term" value="C:cytoplasm"/>
    <property type="evidence" value="ECO:0000318"/>
    <property type="project" value="GO_Central"/>
</dbReference>
<dbReference type="CDD" id="cd20544">
    <property type="entry name" value="CYCLIN_AtCycD-like_rpt2"/>
    <property type="match status" value="1"/>
</dbReference>
<reference evidence="7" key="1">
    <citation type="journal article" date="2010" name="Nat. Biotechnol.">
        <title>Draft genome sequence of the oilseed species Ricinus communis.</title>
        <authorList>
            <person name="Chan A.P."/>
            <person name="Crabtree J."/>
            <person name="Zhao Q."/>
            <person name="Lorenzi H."/>
            <person name="Orvis J."/>
            <person name="Puiu D."/>
            <person name="Melake-Berhan A."/>
            <person name="Jones K.M."/>
            <person name="Redman J."/>
            <person name="Chen G."/>
            <person name="Cahoon E.B."/>
            <person name="Gedil M."/>
            <person name="Stanke M."/>
            <person name="Haas B.J."/>
            <person name="Wortman J.R."/>
            <person name="Fraser-Liggett C.M."/>
            <person name="Ravel J."/>
            <person name="Rabinowicz P.D."/>
        </authorList>
    </citation>
    <scope>NUCLEOTIDE SEQUENCE [LARGE SCALE GENOMIC DNA]</scope>
    <source>
        <strain evidence="7">cv. Hale</strain>
    </source>
</reference>
<keyword evidence="7" id="KW-1185">Reference proteome</keyword>
<organism evidence="6 7">
    <name type="scientific">Ricinus communis</name>
    <name type="common">Castor bean</name>
    <dbReference type="NCBI Taxonomy" id="3988"/>
    <lineage>
        <taxon>Eukaryota</taxon>
        <taxon>Viridiplantae</taxon>
        <taxon>Streptophyta</taxon>
        <taxon>Embryophyta</taxon>
        <taxon>Tracheophyta</taxon>
        <taxon>Spermatophyta</taxon>
        <taxon>Magnoliopsida</taxon>
        <taxon>eudicotyledons</taxon>
        <taxon>Gunneridae</taxon>
        <taxon>Pentapetalae</taxon>
        <taxon>rosids</taxon>
        <taxon>fabids</taxon>
        <taxon>Malpighiales</taxon>
        <taxon>Euphorbiaceae</taxon>
        <taxon>Acalyphoideae</taxon>
        <taxon>Acalypheae</taxon>
        <taxon>Ricinus</taxon>
    </lineage>
</organism>
<dbReference type="InterPro" id="IPR004367">
    <property type="entry name" value="Cyclin_C-dom"/>
</dbReference>
<evidence type="ECO:0000256" key="1">
    <source>
        <dbReference type="ARBA" id="ARBA00011177"/>
    </source>
</evidence>
<evidence type="ECO:0000256" key="2">
    <source>
        <dbReference type="ARBA" id="ARBA00023127"/>
    </source>
</evidence>
<dbReference type="Pfam" id="PF00134">
    <property type="entry name" value="Cyclin_N"/>
    <property type="match status" value="1"/>
</dbReference>
<accession>B9SIG5</accession>
<dbReference type="InParanoid" id="B9SIG5"/>
<comment type="subunit">
    <text evidence="1">Interacts with the CDC2 protein kinase to form a serine/threonine kinase holoenzyme complex also known as maturation promoting factor (MPF). The cyclin subunit imparts substrate specificity to the complex.</text>
</comment>
<dbReference type="GO" id="GO:0000307">
    <property type="term" value="C:cyclin-dependent protein kinase holoenzyme complex"/>
    <property type="evidence" value="ECO:0000318"/>
    <property type="project" value="GO_Central"/>
</dbReference>
<gene>
    <name evidence="6" type="ORF">RCOM_1256010</name>
</gene>
<keyword evidence="2" id="KW-0195">Cyclin</keyword>
<evidence type="ECO:0000313" key="7">
    <source>
        <dbReference type="Proteomes" id="UP000008311"/>
    </source>
</evidence>
<dbReference type="SUPFAM" id="SSF47954">
    <property type="entry name" value="Cyclin-like"/>
    <property type="match status" value="2"/>
</dbReference>
<feature type="domain" description="Cyclin N-terminal" evidence="4">
    <location>
        <begin position="46"/>
        <end position="92"/>
    </location>
</feature>
<dbReference type="Proteomes" id="UP000008311">
    <property type="component" value="Unassembled WGS sequence"/>
</dbReference>
<dbReference type="InterPro" id="IPR036915">
    <property type="entry name" value="Cyclin-like_sf"/>
</dbReference>
<dbReference type="InterPro" id="IPR006671">
    <property type="entry name" value="Cyclin_N"/>
</dbReference>
<dbReference type="GO" id="GO:0016538">
    <property type="term" value="F:cyclin-dependent protein serine/threonine kinase regulator activity"/>
    <property type="evidence" value="ECO:0000318"/>
    <property type="project" value="GO_Central"/>
</dbReference>
<dbReference type="eggNOG" id="ENOG502T2JD">
    <property type="taxonomic scope" value="Eukaryota"/>
</dbReference>
<name>B9SIG5_RICCO</name>
<dbReference type="EMBL" id="EQ973972">
    <property type="protein sequence ID" value="EEF36620.1"/>
    <property type="molecule type" value="Genomic_DNA"/>
</dbReference>
<dbReference type="STRING" id="3988.B9SIG5"/>
<feature type="domain" description="Cyclin C-terminal" evidence="5">
    <location>
        <begin position="121"/>
        <end position="208"/>
    </location>
</feature>
<dbReference type="AlphaFoldDB" id="B9SIG5"/>
<evidence type="ECO:0000259" key="5">
    <source>
        <dbReference type="Pfam" id="PF02984"/>
    </source>
</evidence>
<evidence type="ECO:0000313" key="6">
    <source>
        <dbReference type="EMBL" id="EEF36620.1"/>
    </source>
</evidence>
<dbReference type="GO" id="GO:0000082">
    <property type="term" value="P:G1/S transition of mitotic cell cycle"/>
    <property type="evidence" value="ECO:0000318"/>
    <property type="project" value="GO_Central"/>
</dbReference>